<dbReference type="Gene3D" id="2.40.100.10">
    <property type="entry name" value="Cyclophilin-like"/>
    <property type="match status" value="1"/>
</dbReference>
<keyword evidence="1" id="KW-0547">Nucleotide-binding</keyword>
<dbReference type="SMART" id="SM00797">
    <property type="entry name" value="AHS2"/>
    <property type="match status" value="1"/>
</dbReference>
<evidence type="ECO:0000256" key="3">
    <source>
        <dbReference type="ARBA" id="ARBA00022840"/>
    </source>
</evidence>
<dbReference type="Proteomes" id="UP000199328">
    <property type="component" value="Unassembled WGS sequence"/>
</dbReference>
<dbReference type="GO" id="GO:0005524">
    <property type="term" value="F:ATP binding"/>
    <property type="evidence" value="ECO:0007669"/>
    <property type="project" value="UniProtKB-KW"/>
</dbReference>
<proteinExistence type="predicted"/>
<dbReference type="SUPFAM" id="SSF50891">
    <property type="entry name" value="Cyclophilin-like"/>
    <property type="match status" value="1"/>
</dbReference>
<accession>A0A1G8ZGY1</accession>
<feature type="domain" description="Carboxyltransferase" evidence="4">
    <location>
        <begin position="26"/>
        <end position="302"/>
    </location>
</feature>
<name>A0A1G8ZGY1_9RHOB</name>
<sequence length="340" mass="35328">MSAELIVHSAGPAVTVQDMGRPGWLAEGLGRGGAMDRLALSEGAALLGQPETCAALEMGGMGGVFEVTVDVEIALTGARMAARIDGRPIAWNASHLLPAGARLEIGAVQEGAWGYLHLAGGIATEPLLGSRAAHLVAGIGRAIRAGDRLPLGAPASTGRAGLCVEPEPRFAGGVARVLPGLQADFFAESERARFAATRFTRDMRANRMGVRLTPEGEGFMGAAGLTIVSEVVMPGDVQVTGDGAPYVLMTECQTTGGYPRIATVIEPDLPRVAQAPAGAELRFTFVSLEEAVDAEARARQDRAGLKARVRPLVRDPAEIPDLLAYQLIGGVISATDPPQE</sequence>
<evidence type="ECO:0000256" key="2">
    <source>
        <dbReference type="ARBA" id="ARBA00022801"/>
    </source>
</evidence>
<dbReference type="Pfam" id="PF02626">
    <property type="entry name" value="CT_A_B"/>
    <property type="match status" value="1"/>
</dbReference>
<evidence type="ECO:0000259" key="4">
    <source>
        <dbReference type="SMART" id="SM00797"/>
    </source>
</evidence>
<dbReference type="OrthoDB" id="9768696at2"/>
<gene>
    <name evidence="5" type="ORF">SAMN05216257_101708</name>
</gene>
<dbReference type="RefSeq" id="WP_092498144.1">
    <property type="nucleotide sequence ID" value="NZ_FNFV01000001.1"/>
</dbReference>
<dbReference type="PANTHER" id="PTHR43309">
    <property type="entry name" value="5-OXOPROLINASE SUBUNIT C"/>
    <property type="match status" value="1"/>
</dbReference>
<keyword evidence="6" id="KW-1185">Reference proteome</keyword>
<reference evidence="6" key="1">
    <citation type="submission" date="2016-10" db="EMBL/GenBank/DDBJ databases">
        <authorList>
            <person name="Varghese N."/>
            <person name="Submissions S."/>
        </authorList>
    </citation>
    <scope>NUCLEOTIDE SEQUENCE [LARGE SCALE GENOMIC DNA]</scope>
    <source>
        <strain evidence="6">CGMCC 1.10789</strain>
    </source>
</reference>
<dbReference type="InterPro" id="IPR029000">
    <property type="entry name" value="Cyclophilin-like_dom_sf"/>
</dbReference>
<dbReference type="STRING" id="990712.SAMN05216257_101708"/>
<dbReference type="EMBL" id="FNFV01000001">
    <property type="protein sequence ID" value="SDK13655.1"/>
    <property type="molecule type" value="Genomic_DNA"/>
</dbReference>
<dbReference type="AlphaFoldDB" id="A0A1G8ZGY1"/>
<evidence type="ECO:0000256" key="1">
    <source>
        <dbReference type="ARBA" id="ARBA00022741"/>
    </source>
</evidence>
<keyword evidence="2 5" id="KW-0378">Hydrolase</keyword>
<dbReference type="InterPro" id="IPR052708">
    <property type="entry name" value="PxpC"/>
</dbReference>
<dbReference type="PANTHER" id="PTHR43309:SF3">
    <property type="entry name" value="5-OXOPROLINASE SUBUNIT C"/>
    <property type="match status" value="1"/>
</dbReference>
<dbReference type="GO" id="GO:0016787">
    <property type="term" value="F:hydrolase activity"/>
    <property type="evidence" value="ECO:0007669"/>
    <property type="project" value="UniProtKB-KW"/>
</dbReference>
<organism evidence="5 6">
    <name type="scientific">Meinhardsimonia xiamenensis</name>
    <dbReference type="NCBI Taxonomy" id="990712"/>
    <lineage>
        <taxon>Bacteria</taxon>
        <taxon>Pseudomonadati</taxon>
        <taxon>Pseudomonadota</taxon>
        <taxon>Alphaproteobacteria</taxon>
        <taxon>Rhodobacterales</taxon>
        <taxon>Paracoccaceae</taxon>
        <taxon>Meinhardsimonia</taxon>
    </lineage>
</organism>
<evidence type="ECO:0000313" key="5">
    <source>
        <dbReference type="EMBL" id="SDK13655.1"/>
    </source>
</evidence>
<dbReference type="InterPro" id="IPR003778">
    <property type="entry name" value="CT_A_B"/>
</dbReference>
<protein>
    <submittedName>
        <fullName evidence="5">Allophanate hydrolase</fullName>
    </submittedName>
</protein>
<keyword evidence="3" id="KW-0067">ATP-binding</keyword>
<evidence type="ECO:0000313" key="6">
    <source>
        <dbReference type="Proteomes" id="UP000199328"/>
    </source>
</evidence>